<dbReference type="AlphaFoldDB" id="A0A9D2MX39"/>
<name>A0A9D2MX39_9FIRM</name>
<dbReference type="GO" id="GO:0019239">
    <property type="term" value="F:deaminase activity"/>
    <property type="evidence" value="ECO:0007669"/>
    <property type="project" value="TreeGrafter"/>
</dbReference>
<comment type="caution">
    <text evidence="2">The sequence shown here is derived from an EMBL/GenBank/DDBJ whole genome shotgun (WGS) entry which is preliminary data.</text>
</comment>
<dbReference type="Gene3D" id="3.30.1330.40">
    <property type="entry name" value="RutC-like"/>
    <property type="match status" value="1"/>
</dbReference>
<comment type="similarity">
    <text evidence="1">Belongs to the RutC family.</text>
</comment>
<dbReference type="InterPro" id="IPR006175">
    <property type="entry name" value="YjgF/YER057c/UK114"/>
</dbReference>
<dbReference type="SUPFAM" id="SSF55298">
    <property type="entry name" value="YjgF-like"/>
    <property type="match status" value="1"/>
</dbReference>
<dbReference type="FunFam" id="3.30.1330.40:FF:000001">
    <property type="entry name" value="L-PSP family endoribonuclease"/>
    <property type="match status" value="1"/>
</dbReference>
<dbReference type="PROSITE" id="PS01094">
    <property type="entry name" value="UPF0076"/>
    <property type="match status" value="1"/>
</dbReference>
<accession>A0A9D2MX39</accession>
<dbReference type="PANTHER" id="PTHR11803:SF39">
    <property type="entry name" value="2-IMINOBUTANOATE_2-IMINOPROPANOATE DEAMINASE"/>
    <property type="match status" value="1"/>
</dbReference>
<protein>
    <submittedName>
        <fullName evidence="2">RidA family protein</fullName>
    </submittedName>
</protein>
<dbReference type="GO" id="GO:0005829">
    <property type="term" value="C:cytosol"/>
    <property type="evidence" value="ECO:0007669"/>
    <property type="project" value="TreeGrafter"/>
</dbReference>
<dbReference type="CDD" id="cd00448">
    <property type="entry name" value="YjgF_YER057c_UK114_family"/>
    <property type="match status" value="1"/>
</dbReference>
<dbReference type="InterPro" id="IPR019897">
    <property type="entry name" value="RidA_CS"/>
</dbReference>
<reference evidence="2" key="2">
    <citation type="submission" date="2021-04" db="EMBL/GenBank/DDBJ databases">
        <authorList>
            <person name="Gilroy R."/>
        </authorList>
    </citation>
    <scope>NUCLEOTIDE SEQUENCE</scope>
    <source>
        <strain evidence="2">CHK180-15479</strain>
    </source>
</reference>
<organism evidence="2 3">
    <name type="scientific">Candidatus Enterocloster excrementipullorum</name>
    <dbReference type="NCBI Taxonomy" id="2838559"/>
    <lineage>
        <taxon>Bacteria</taxon>
        <taxon>Bacillati</taxon>
        <taxon>Bacillota</taxon>
        <taxon>Clostridia</taxon>
        <taxon>Lachnospirales</taxon>
        <taxon>Lachnospiraceae</taxon>
        <taxon>Enterocloster</taxon>
    </lineage>
</organism>
<dbReference type="InterPro" id="IPR006056">
    <property type="entry name" value="RidA"/>
</dbReference>
<reference evidence="2" key="1">
    <citation type="journal article" date="2021" name="PeerJ">
        <title>Extensive microbial diversity within the chicken gut microbiome revealed by metagenomics and culture.</title>
        <authorList>
            <person name="Gilroy R."/>
            <person name="Ravi A."/>
            <person name="Getino M."/>
            <person name="Pursley I."/>
            <person name="Horton D.L."/>
            <person name="Alikhan N.F."/>
            <person name="Baker D."/>
            <person name="Gharbi K."/>
            <person name="Hall N."/>
            <person name="Watson M."/>
            <person name="Adriaenssens E.M."/>
            <person name="Foster-Nyarko E."/>
            <person name="Jarju S."/>
            <person name="Secka A."/>
            <person name="Antonio M."/>
            <person name="Oren A."/>
            <person name="Chaudhuri R.R."/>
            <person name="La Ragione R."/>
            <person name="Hildebrand F."/>
            <person name="Pallen M.J."/>
        </authorList>
    </citation>
    <scope>NUCLEOTIDE SEQUENCE</scope>
    <source>
        <strain evidence="2">CHK180-15479</strain>
    </source>
</reference>
<dbReference type="Proteomes" id="UP000823910">
    <property type="component" value="Unassembled WGS sequence"/>
</dbReference>
<dbReference type="InterPro" id="IPR035959">
    <property type="entry name" value="RutC-like_sf"/>
</dbReference>
<evidence type="ECO:0000313" key="2">
    <source>
        <dbReference type="EMBL" id="HJC04765.1"/>
    </source>
</evidence>
<gene>
    <name evidence="2" type="ORF">H9704_01170</name>
</gene>
<evidence type="ECO:0000256" key="1">
    <source>
        <dbReference type="ARBA" id="ARBA00010552"/>
    </source>
</evidence>
<dbReference type="NCBIfam" id="TIGR00004">
    <property type="entry name" value="Rid family detoxifying hydrolase"/>
    <property type="match status" value="1"/>
</dbReference>
<dbReference type="PANTHER" id="PTHR11803">
    <property type="entry name" value="2-IMINOBUTANOATE/2-IMINOPROPANOATE DEAMINASE RIDA"/>
    <property type="match status" value="1"/>
</dbReference>
<evidence type="ECO:0000313" key="3">
    <source>
        <dbReference type="Proteomes" id="UP000823910"/>
    </source>
</evidence>
<dbReference type="EMBL" id="DWWT01000002">
    <property type="protein sequence ID" value="HJC04765.1"/>
    <property type="molecule type" value="Genomic_DNA"/>
</dbReference>
<proteinExistence type="inferred from homology"/>
<dbReference type="Pfam" id="PF01042">
    <property type="entry name" value="Ribonuc_L-PSP"/>
    <property type="match status" value="1"/>
</dbReference>
<sequence length="134" mass="14421">MATKTIIQTEEAPKAVGPYSQGVCMNAIQFISGQLPVDPKTGKIVEGGIKAQTEQSLKNLGAVLKATQLDYPNVLKTTVLLADINDFGEMNEVYAKFFTENPPARVCFQVAALPMGALVEIEAVSSRGYVKVDE</sequence>